<feature type="transmembrane region" description="Helical" evidence="7">
    <location>
        <begin position="268"/>
        <end position="292"/>
    </location>
</feature>
<dbReference type="InterPro" id="IPR050250">
    <property type="entry name" value="Macrolide_Exporter_MacB"/>
</dbReference>
<evidence type="ECO:0000259" key="8">
    <source>
        <dbReference type="Pfam" id="PF02687"/>
    </source>
</evidence>
<comment type="subcellular location">
    <subcellularLocation>
        <location evidence="1">Cell membrane</location>
        <topology evidence="1">Multi-pass membrane protein</topology>
    </subcellularLocation>
</comment>
<evidence type="ECO:0000259" key="9">
    <source>
        <dbReference type="Pfam" id="PF12704"/>
    </source>
</evidence>
<reference evidence="10" key="1">
    <citation type="journal article" date="2014" name="Int. J. Syst. Evol. Microbiol.">
        <title>Complete genome sequence of Corynebacterium casei LMG S-19264T (=DSM 44701T), isolated from a smear-ripened cheese.</title>
        <authorList>
            <consortium name="US DOE Joint Genome Institute (JGI-PGF)"/>
            <person name="Walter F."/>
            <person name="Albersmeier A."/>
            <person name="Kalinowski J."/>
            <person name="Ruckert C."/>
        </authorList>
    </citation>
    <scope>NUCLEOTIDE SEQUENCE</scope>
    <source>
        <strain evidence="10">CGMCC 4.7138</strain>
    </source>
</reference>
<dbReference type="EMBL" id="BMMN01000002">
    <property type="protein sequence ID" value="GGO03020.1"/>
    <property type="molecule type" value="Genomic_DNA"/>
</dbReference>
<dbReference type="Pfam" id="PF02687">
    <property type="entry name" value="FtsX"/>
    <property type="match status" value="2"/>
</dbReference>
<feature type="domain" description="ABC3 transporter permease C-terminal" evidence="8">
    <location>
        <begin position="727"/>
        <end position="842"/>
    </location>
</feature>
<evidence type="ECO:0000256" key="3">
    <source>
        <dbReference type="ARBA" id="ARBA00022692"/>
    </source>
</evidence>
<gene>
    <name evidence="10" type="ORF">GCM10011574_12420</name>
</gene>
<feature type="transmembrane region" description="Helical" evidence="7">
    <location>
        <begin position="810"/>
        <end position="834"/>
    </location>
</feature>
<feature type="transmembrane region" description="Helical" evidence="7">
    <location>
        <begin position="365"/>
        <end position="383"/>
    </location>
</feature>
<protein>
    <submittedName>
        <fullName evidence="10">ABC transporter</fullName>
    </submittedName>
</protein>
<feature type="domain" description="ABC3 transporter permease C-terminal" evidence="8">
    <location>
        <begin position="270"/>
        <end position="394"/>
    </location>
</feature>
<keyword evidence="11" id="KW-1185">Reference proteome</keyword>
<dbReference type="Proteomes" id="UP000653480">
    <property type="component" value="Unassembled WGS sequence"/>
</dbReference>
<feature type="transmembrane region" description="Helical" evidence="7">
    <location>
        <begin position="776"/>
        <end position="798"/>
    </location>
</feature>
<feature type="domain" description="MacB-like periplasmic core" evidence="9">
    <location>
        <begin position="494"/>
        <end position="690"/>
    </location>
</feature>
<keyword evidence="4 7" id="KW-1133">Transmembrane helix</keyword>
<dbReference type="GO" id="GO:0005886">
    <property type="term" value="C:plasma membrane"/>
    <property type="evidence" value="ECO:0007669"/>
    <property type="project" value="UniProtKB-SubCell"/>
</dbReference>
<evidence type="ECO:0000313" key="11">
    <source>
        <dbReference type="Proteomes" id="UP000653480"/>
    </source>
</evidence>
<evidence type="ECO:0000313" key="10">
    <source>
        <dbReference type="EMBL" id="GGO03020.1"/>
    </source>
</evidence>
<dbReference type="InterPro" id="IPR003838">
    <property type="entry name" value="ABC3_permease_C"/>
</dbReference>
<feature type="transmembrane region" description="Helical" evidence="7">
    <location>
        <begin position="494"/>
        <end position="515"/>
    </location>
</feature>
<dbReference type="PANTHER" id="PTHR30572">
    <property type="entry name" value="MEMBRANE COMPONENT OF TRANSPORTER-RELATED"/>
    <property type="match status" value="1"/>
</dbReference>
<feature type="domain" description="MacB-like periplasmic core" evidence="9">
    <location>
        <begin position="17"/>
        <end position="235"/>
    </location>
</feature>
<comment type="caution">
    <text evidence="10">The sequence shown here is derived from an EMBL/GenBank/DDBJ whole genome shotgun (WGS) entry which is preliminary data.</text>
</comment>
<dbReference type="OrthoDB" id="9780560at2"/>
<evidence type="ECO:0000256" key="1">
    <source>
        <dbReference type="ARBA" id="ARBA00004651"/>
    </source>
</evidence>
<accession>A0A8H9LBX2</accession>
<dbReference type="RefSeq" id="WP_142574421.1">
    <property type="nucleotide sequence ID" value="NZ_BMMN01000002.1"/>
</dbReference>
<dbReference type="AlphaFoldDB" id="A0A8H9LBX2"/>
<evidence type="ECO:0000256" key="4">
    <source>
        <dbReference type="ARBA" id="ARBA00022989"/>
    </source>
</evidence>
<dbReference type="InterPro" id="IPR025857">
    <property type="entry name" value="MacB_PCD"/>
</dbReference>
<feature type="transmembrane region" description="Helical" evidence="7">
    <location>
        <begin position="723"/>
        <end position="748"/>
    </location>
</feature>
<dbReference type="Pfam" id="PF12704">
    <property type="entry name" value="MacB_PCD"/>
    <property type="match status" value="2"/>
</dbReference>
<dbReference type="PANTHER" id="PTHR30572:SF4">
    <property type="entry name" value="ABC TRANSPORTER PERMEASE YTRF"/>
    <property type="match status" value="1"/>
</dbReference>
<organism evidence="10 11">
    <name type="scientific">Microbispora bryophytorum</name>
    <dbReference type="NCBI Taxonomy" id="1460882"/>
    <lineage>
        <taxon>Bacteria</taxon>
        <taxon>Bacillati</taxon>
        <taxon>Actinomycetota</taxon>
        <taxon>Actinomycetes</taxon>
        <taxon>Streptosporangiales</taxon>
        <taxon>Streptosporangiaceae</taxon>
        <taxon>Microbispora</taxon>
    </lineage>
</organism>
<dbReference type="GO" id="GO:0022857">
    <property type="term" value="F:transmembrane transporter activity"/>
    <property type="evidence" value="ECO:0007669"/>
    <property type="project" value="TreeGrafter"/>
</dbReference>
<proteinExistence type="inferred from homology"/>
<feature type="transmembrane region" description="Helical" evidence="7">
    <location>
        <begin position="410"/>
        <end position="430"/>
    </location>
</feature>
<evidence type="ECO:0000256" key="5">
    <source>
        <dbReference type="ARBA" id="ARBA00023136"/>
    </source>
</evidence>
<feature type="transmembrane region" description="Helical" evidence="7">
    <location>
        <begin position="450"/>
        <end position="473"/>
    </location>
</feature>
<evidence type="ECO:0000256" key="6">
    <source>
        <dbReference type="ARBA" id="ARBA00038076"/>
    </source>
</evidence>
<evidence type="ECO:0000256" key="7">
    <source>
        <dbReference type="SAM" id="Phobius"/>
    </source>
</evidence>
<sequence length="851" mass="87585">MFRTTLRNVTAHKGRLLMTMLAVLLGVAFLSATLVFTDTFAEAYRKSSEQSFAYVDVAIRPGRAPEGGPPGARPALTQDLLHDVARLPEARTVIGSVTGFTAIAGKDGALAGQGWSTRGANYYPGPGGADPRYAVARGRAPQNAGEIMLDARSAERTGYQVGDTVRLSVDGPVLKEKLVGVFTTDDGEVAAGGTLTLFDTATAQRLFAEPGIFSEITAKASPGASQVALRAAVEKVLPEGAVTFTGDSLARDQAVRVEGTINDLRSTLLVFAGIALFVGVFLIANTFTMLTAQRTRELALLRAIGASRRQITRSVLVEALLIGAVAGCAGMVAGIGVAACLRGLIGSFGSGGQVLPDGPLVVSPAAVVVSLAVGVLVTMAAAWPPARRAGRIPPVAAMSAVHAPATSRSLVVRNTVGAILAAAGAATVLAGTGMDFDEGQYVIGLGASTLLTGVFVLTPLLSRPFIAAVTPLLRRMGAPGKLARENALRNPRRTAATASALTIGLAVITGLTVIATSSREATDARATATLSADYVVRMGNYDDLSVQVEDAIKATDRVTGGVTAVSPLREVPARVAGSNMFLTGVDAGVIGDLLRPEFTRGSLSGLGTGGALVDAGTAAEHGWTTGTALPVTFPDGGHGRVTISGVYQDTDLLHGLVIDTHLLDPHLRTRTAGSVLVKTAHGPSRAAKDAIIDALGDSPAILVQSKQDVSTSIAHSITVMLNLLYGLLAMAVIVAVLGVVNTLVMSVVERSAEIGMLRAIGLDRGGVRRMVRLESLVISLFGATLGAGLGVFFGWAGVRLLAADTPAYRLILPWGQIALVLALATVIGVVAAVWPARNAARLDMLTAIQSG</sequence>
<feature type="transmembrane region" description="Helical" evidence="7">
    <location>
        <begin position="315"/>
        <end position="345"/>
    </location>
</feature>
<keyword evidence="2" id="KW-1003">Cell membrane</keyword>
<comment type="similarity">
    <text evidence="6">Belongs to the ABC-4 integral membrane protein family.</text>
</comment>
<keyword evidence="3 7" id="KW-0812">Transmembrane</keyword>
<evidence type="ECO:0000256" key="2">
    <source>
        <dbReference type="ARBA" id="ARBA00022475"/>
    </source>
</evidence>
<reference evidence="10" key="2">
    <citation type="submission" date="2020-09" db="EMBL/GenBank/DDBJ databases">
        <authorList>
            <person name="Sun Q."/>
            <person name="Zhou Y."/>
        </authorList>
    </citation>
    <scope>NUCLEOTIDE SEQUENCE</scope>
    <source>
        <strain evidence="10">CGMCC 4.7138</strain>
    </source>
</reference>
<name>A0A8H9LBX2_9ACTN</name>
<keyword evidence="5 7" id="KW-0472">Membrane</keyword>